<dbReference type="VEuPathDB" id="FungiDB:PGTG_22332"/>
<dbReference type="GO" id="GO:0003677">
    <property type="term" value="F:DNA binding"/>
    <property type="evidence" value="ECO:0007669"/>
    <property type="project" value="InterPro"/>
</dbReference>
<dbReference type="GO" id="GO:0006310">
    <property type="term" value="P:DNA recombination"/>
    <property type="evidence" value="ECO:0007669"/>
    <property type="project" value="UniProtKB-KW"/>
</dbReference>
<dbReference type="RefSeq" id="XP_003888949.1">
    <property type="nucleotide sequence ID" value="XM_003888900.1"/>
</dbReference>
<dbReference type="InterPro" id="IPR011010">
    <property type="entry name" value="DNA_brk_join_enz"/>
</dbReference>
<dbReference type="GeneID" id="13541153"/>
<keyword evidence="1" id="KW-0233">DNA recombination</keyword>
<organism evidence="2 3">
    <name type="scientific">Puccinia graminis f. sp. tritici (strain CRL 75-36-700-3 / race SCCL)</name>
    <name type="common">Black stem rust fungus</name>
    <dbReference type="NCBI Taxonomy" id="418459"/>
    <lineage>
        <taxon>Eukaryota</taxon>
        <taxon>Fungi</taxon>
        <taxon>Dikarya</taxon>
        <taxon>Basidiomycota</taxon>
        <taxon>Pucciniomycotina</taxon>
        <taxon>Pucciniomycetes</taxon>
        <taxon>Pucciniales</taxon>
        <taxon>Pucciniaceae</taxon>
        <taxon>Puccinia</taxon>
    </lineage>
</organism>
<dbReference type="InterPro" id="IPR052925">
    <property type="entry name" value="Phage_Integrase-like_Recomb"/>
</dbReference>
<evidence type="ECO:0000313" key="2">
    <source>
        <dbReference type="EMBL" id="EHS64544.1"/>
    </source>
</evidence>
<gene>
    <name evidence="2" type="ORF">PGTG_22332</name>
</gene>
<accession>H6QU81</accession>
<dbReference type="GO" id="GO:0015074">
    <property type="term" value="P:DNA integration"/>
    <property type="evidence" value="ECO:0007669"/>
    <property type="project" value="InterPro"/>
</dbReference>
<dbReference type="PANTHER" id="PTHR34605">
    <property type="entry name" value="PHAGE_INTEGRASE DOMAIN-CONTAINING PROTEIN"/>
    <property type="match status" value="1"/>
</dbReference>
<dbReference type="InParanoid" id="H6QU81"/>
<keyword evidence="3" id="KW-1185">Reference proteome</keyword>
<protein>
    <recommendedName>
        <fullName evidence="4">Tyr recombinase domain-containing protein</fullName>
    </recommendedName>
</protein>
<sequence length="312" mass="34696">MGYKWNTLLSYNAAARKFMKYKIAVKETRFVFPILAGDLYGFCYWAGKNIDEYDEQDVCAKTLAKYLYGIQAWHLYHSVEYPAESKDRITVLLQASAHADAESPPRPVKAPVTMAQLVALTDHLVSGDDQSKAVLDLAIVAFWGMARLAEVTYDCATGPLQRTASLMTTDVRFVETQSSTVVELTIRGAKTCSPGESQKILLHSMAHMLCPVMAVKRRLGEARNEDISLFGHGNGLRGRSHLTKSSVRKVLSSSWNRLGFPNLTGHLFRVGGASLHCALGVPVAEICRLGRWTSGCYKLYLRVYQEEDVLLL</sequence>
<dbReference type="Proteomes" id="UP000008783">
    <property type="component" value="Unassembled WGS sequence"/>
</dbReference>
<dbReference type="HOGENOM" id="CLU_003292_5_0_1"/>
<evidence type="ECO:0000256" key="1">
    <source>
        <dbReference type="ARBA" id="ARBA00023172"/>
    </source>
</evidence>
<dbReference type="Gene3D" id="1.10.443.10">
    <property type="entry name" value="Intergrase catalytic core"/>
    <property type="match status" value="1"/>
</dbReference>
<dbReference type="AlphaFoldDB" id="H6QU81"/>
<dbReference type="PANTHER" id="PTHR34605:SF3">
    <property type="entry name" value="P CELL-TYPE AGGLUTINATION PROTEIN MAP4-LIKE-RELATED"/>
    <property type="match status" value="1"/>
</dbReference>
<dbReference type="KEGG" id="pgr:PGTG_22332"/>
<evidence type="ECO:0000313" key="3">
    <source>
        <dbReference type="Proteomes" id="UP000008783"/>
    </source>
</evidence>
<dbReference type="SUPFAM" id="SSF56349">
    <property type="entry name" value="DNA breaking-rejoining enzymes"/>
    <property type="match status" value="1"/>
</dbReference>
<dbReference type="EMBL" id="DS178331">
    <property type="protein sequence ID" value="EHS64544.1"/>
    <property type="molecule type" value="Genomic_DNA"/>
</dbReference>
<proteinExistence type="predicted"/>
<reference evidence="3" key="1">
    <citation type="journal article" date="2011" name="Proc. Natl. Acad. Sci. U.S.A.">
        <title>Obligate biotrophy features unraveled by the genomic analysis of rust fungi.</title>
        <authorList>
            <person name="Duplessis S."/>
            <person name="Cuomo C.A."/>
            <person name="Lin Y.-C."/>
            <person name="Aerts A."/>
            <person name="Tisserant E."/>
            <person name="Veneault-Fourrey C."/>
            <person name="Joly D.L."/>
            <person name="Hacquard S."/>
            <person name="Amselem J."/>
            <person name="Cantarel B.L."/>
            <person name="Chiu R."/>
            <person name="Coutinho P.M."/>
            <person name="Feau N."/>
            <person name="Field M."/>
            <person name="Frey P."/>
            <person name="Gelhaye E."/>
            <person name="Goldberg J."/>
            <person name="Grabherr M.G."/>
            <person name="Kodira C.D."/>
            <person name="Kohler A."/>
            <person name="Kuees U."/>
            <person name="Lindquist E.A."/>
            <person name="Lucas S.M."/>
            <person name="Mago R."/>
            <person name="Mauceli E."/>
            <person name="Morin E."/>
            <person name="Murat C."/>
            <person name="Pangilinan J.L."/>
            <person name="Park R."/>
            <person name="Pearson M."/>
            <person name="Quesneville H."/>
            <person name="Rouhier N."/>
            <person name="Sakthikumar S."/>
            <person name="Salamov A.A."/>
            <person name="Schmutz J."/>
            <person name="Selles B."/>
            <person name="Shapiro H."/>
            <person name="Tanguay P."/>
            <person name="Tuskan G.A."/>
            <person name="Henrissat B."/>
            <person name="Van de Peer Y."/>
            <person name="Rouze P."/>
            <person name="Ellis J.G."/>
            <person name="Dodds P.N."/>
            <person name="Schein J.E."/>
            <person name="Zhong S."/>
            <person name="Hamelin R.C."/>
            <person name="Grigoriev I.V."/>
            <person name="Szabo L.J."/>
            <person name="Martin F."/>
        </authorList>
    </citation>
    <scope>NUCLEOTIDE SEQUENCE [LARGE SCALE GENOMIC DNA]</scope>
    <source>
        <strain evidence="3">CRL 75-36-700-3 / race SCCL</strain>
    </source>
</reference>
<dbReference type="InterPro" id="IPR013762">
    <property type="entry name" value="Integrase-like_cat_sf"/>
</dbReference>
<dbReference type="OrthoDB" id="5149081at2759"/>
<evidence type="ECO:0008006" key="4">
    <source>
        <dbReference type="Google" id="ProtNLM"/>
    </source>
</evidence>
<name>H6QU81_PUCGT</name>